<dbReference type="GO" id="GO:0017108">
    <property type="term" value="F:5'-flap endonuclease activity"/>
    <property type="evidence" value="ECO:0007669"/>
    <property type="project" value="TreeGrafter"/>
</dbReference>
<dbReference type="OrthoDB" id="2437264at2759"/>
<dbReference type="EMBL" id="JAAAIP010000375">
    <property type="protein sequence ID" value="KAG0318367.1"/>
    <property type="molecule type" value="Genomic_DNA"/>
</dbReference>
<evidence type="ECO:0000313" key="2">
    <source>
        <dbReference type="Proteomes" id="UP000738325"/>
    </source>
</evidence>
<dbReference type="Gene3D" id="3.40.50.1010">
    <property type="entry name" value="5'-nuclease"/>
    <property type="match status" value="1"/>
</dbReference>
<dbReference type="Proteomes" id="UP000738325">
    <property type="component" value="Unassembled WGS sequence"/>
</dbReference>
<dbReference type="PANTHER" id="PTHR11081">
    <property type="entry name" value="FLAP ENDONUCLEASE FAMILY MEMBER"/>
    <property type="match status" value="1"/>
</dbReference>
<name>A0A9P6UT18_9FUNG</name>
<keyword evidence="2" id="KW-1185">Reference proteome</keyword>
<proteinExistence type="predicted"/>
<sequence length="369" mass="41644">MGVEGAFKYLESQGITGNVIDPALYNNPIHVDILSLYFAYIVSTMTSLQLRVYQTEVDYSQTDTAMRTNTVFPQLITAMHYRLQRSFSAPSVTLHFDGAPSTQKNKAHTDRTANFNAYATRTVASVYAISEILNLYGQGLFPAGTNRPAPRSVVRRILKSYRTVLQHWRSTRFLDQQTKNALVAGLRTLGWTVCTCRGETDVCIASLPGQATTVATSDSDFLFHHVPNVLRQDPNDKTSFRLYNTPQILLQLGITRHMWTTLAIVTNNDYTRNVRRYGVVTNLAVIKSLPNAPTLTTRQLLTAYCVLLGQRGSYPDNRTSIRSGYFQNAYSIYAQQTEALLAHQLVDRPDEAVRGIVHDVNEFFEENRW</sequence>
<dbReference type="InterPro" id="IPR006084">
    <property type="entry name" value="XPG/Rad2"/>
</dbReference>
<dbReference type="PANTHER" id="PTHR11081:SF65">
    <property type="entry name" value="DNA DAMAGE-INDUCIBLE PROTEIN DIN7-RELATED"/>
    <property type="match status" value="1"/>
</dbReference>
<accession>A0A9P6UT18</accession>
<gene>
    <name evidence="1" type="ORF">BGZ99_005713</name>
</gene>
<dbReference type="SUPFAM" id="SSF88723">
    <property type="entry name" value="PIN domain-like"/>
    <property type="match status" value="1"/>
</dbReference>
<evidence type="ECO:0000313" key="1">
    <source>
        <dbReference type="EMBL" id="KAG0318367.1"/>
    </source>
</evidence>
<organism evidence="1 2">
    <name type="scientific">Dissophora globulifera</name>
    <dbReference type="NCBI Taxonomy" id="979702"/>
    <lineage>
        <taxon>Eukaryota</taxon>
        <taxon>Fungi</taxon>
        <taxon>Fungi incertae sedis</taxon>
        <taxon>Mucoromycota</taxon>
        <taxon>Mortierellomycotina</taxon>
        <taxon>Mortierellomycetes</taxon>
        <taxon>Mortierellales</taxon>
        <taxon>Mortierellaceae</taxon>
        <taxon>Dissophora</taxon>
    </lineage>
</organism>
<comment type="caution">
    <text evidence="1">The sequence shown here is derived from an EMBL/GenBank/DDBJ whole genome shotgun (WGS) entry which is preliminary data.</text>
</comment>
<dbReference type="InterPro" id="IPR029060">
    <property type="entry name" value="PIN-like_dom_sf"/>
</dbReference>
<reference evidence="1" key="1">
    <citation type="journal article" date="2020" name="Fungal Divers.">
        <title>Resolving the Mortierellaceae phylogeny through synthesis of multi-gene phylogenetics and phylogenomics.</title>
        <authorList>
            <person name="Vandepol N."/>
            <person name="Liber J."/>
            <person name="Desiro A."/>
            <person name="Na H."/>
            <person name="Kennedy M."/>
            <person name="Barry K."/>
            <person name="Grigoriev I.V."/>
            <person name="Miller A.N."/>
            <person name="O'Donnell K."/>
            <person name="Stajich J.E."/>
            <person name="Bonito G."/>
        </authorList>
    </citation>
    <scope>NUCLEOTIDE SEQUENCE</scope>
    <source>
        <strain evidence="1">REB-010B</strain>
    </source>
</reference>
<dbReference type="AlphaFoldDB" id="A0A9P6UT18"/>
<protein>
    <submittedName>
        <fullName evidence="1">Uncharacterized protein</fullName>
    </submittedName>
</protein>
<feature type="non-terminal residue" evidence="1">
    <location>
        <position position="369"/>
    </location>
</feature>